<comment type="caution">
    <text evidence="2">The sequence shown here is derived from an EMBL/GenBank/DDBJ whole genome shotgun (WGS) entry which is preliminary data.</text>
</comment>
<sequence length="243" mass="27182">MFEEFALEVDHIVVEMIDNMEKGRSFKNDKKNVVKLTVSLVAFIAELLIRLMSMEESGKTNNFMKSSVMTAAEEGVASERSIGCIQGKAFPDGEALNTSKVVTQTKQSNTRTGPNQTDEKGARPKGQTTQKTHTTKKEAETEAIPMPDVPPILREELRQNKQVRNTNSADTPIHGKTRREMKLANYDGTSEWSDFKSHFDACVVINNWDDQEKGLYLATALRGQAQGVFSDLPTEKRMDYTTA</sequence>
<dbReference type="PANTHER" id="PTHR45823:SF1">
    <property type="entry name" value="T-SNARE COILED-COIL HOMOLOGY DOMAIN-CONTAINING PROTEIN"/>
    <property type="match status" value="1"/>
</dbReference>
<accession>A0A8S3S549</accession>
<dbReference type="PANTHER" id="PTHR45823">
    <property type="entry name" value="T-SNARE COILED-COIL HOMOLOGY DOMAIN-CONTAINING PROTEIN"/>
    <property type="match status" value="1"/>
</dbReference>
<feature type="compositionally biased region" description="Polar residues" evidence="1">
    <location>
        <begin position="102"/>
        <end position="116"/>
    </location>
</feature>
<dbReference type="OrthoDB" id="6091153at2759"/>
<dbReference type="Proteomes" id="UP000683360">
    <property type="component" value="Unassembled WGS sequence"/>
</dbReference>
<name>A0A8S3S549_MYTED</name>
<evidence type="ECO:0000256" key="1">
    <source>
        <dbReference type="SAM" id="MobiDB-lite"/>
    </source>
</evidence>
<evidence type="ECO:0000313" key="2">
    <source>
        <dbReference type="EMBL" id="CAG2215678.1"/>
    </source>
</evidence>
<evidence type="ECO:0000313" key="3">
    <source>
        <dbReference type="Proteomes" id="UP000683360"/>
    </source>
</evidence>
<organism evidence="2 3">
    <name type="scientific">Mytilus edulis</name>
    <name type="common">Blue mussel</name>
    <dbReference type="NCBI Taxonomy" id="6550"/>
    <lineage>
        <taxon>Eukaryota</taxon>
        <taxon>Metazoa</taxon>
        <taxon>Spiralia</taxon>
        <taxon>Lophotrochozoa</taxon>
        <taxon>Mollusca</taxon>
        <taxon>Bivalvia</taxon>
        <taxon>Autobranchia</taxon>
        <taxon>Pteriomorphia</taxon>
        <taxon>Mytilida</taxon>
        <taxon>Mytiloidea</taxon>
        <taxon>Mytilidae</taxon>
        <taxon>Mytilinae</taxon>
        <taxon>Mytilus</taxon>
    </lineage>
</organism>
<keyword evidence="3" id="KW-1185">Reference proteome</keyword>
<feature type="region of interest" description="Disordered" evidence="1">
    <location>
        <begin position="102"/>
        <end position="151"/>
    </location>
</feature>
<dbReference type="EMBL" id="CAJPWZ010001452">
    <property type="protein sequence ID" value="CAG2215678.1"/>
    <property type="molecule type" value="Genomic_DNA"/>
</dbReference>
<gene>
    <name evidence="2" type="ORF">MEDL_29475</name>
</gene>
<reference evidence="2" key="1">
    <citation type="submission" date="2021-03" db="EMBL/GenBank/DDBJ databases">
        <authorList>
            <person name="Bekaert M."/>
        </authorList>
    </citation>
    <scope>NUCLEOTIDE SEQUENCE</scope>
</reference>
<protein>
    <submittedName>
        <fullName evidence="2">Uncharacterized protein</fullName>
    </submittedName>
</protein>
<proteinExistence type="predicted"/>
<dbReference type="AlphaFoldDB" id="A0A8S3S549"/>